<keyword evidence="2" id="KW-1185">Reference proteome</keyword>
<organism evidence="1 2">
    <name type="scientific">Streptococcus constellatus subsp. pharyngis SK1060 = CCUG 46377</name>
    <dbReference type="NCBI Taxonomy" id="1035184"/>
    <lineage>
        <taxon>Bacteria</taxon>
        <taxon>Bacillati</taxon>
        <taxon>Bacillota</taxon>
        <taxon>Bacilli</taxon>
        <taxon>Lactobacillales</taxon>
        <taxon>Streptococcaceae</taxon>
        <taxon>Streptococcus</taxon>
        <taxon>Streptococcus anginosus group</taxon>
    </lineage>
</organism>
<name>U2ZRN2_STRCV</name>
<dbReference type="EMBL" id="BASX01000016">
    <property type="protein sequence ID" value="GAD45188.1"/>
    <property type="molecule type" value="Genomic_DNA"/>
</dbReference>
<dbReference type="AlphaFoldDB" id="U2ZRN2"/>
<proteinExistence type="predicted"/>
<gene>
    <name evidence="1" type="ORF">ANG5_1716</name>
</gene>
<protein>
    <submittedName>
        <fullName evidence="1">Uncharacterized protein</fullName>
    </submittedName>
</protein>
<evidence type="ECO:0000313" key="2">
    <source>
        <dbReference type="Proteomes" id="UP000016985"/>
    </source>
</evidence>
<sequence>MQYNTLAESLYEKWIQLKRPEQFIQVFCWIANCFMQEINKKLESDLVPLAQLHRKEFELYKRRDRHK</sequence>
<accession>U2ZRN2</accession>
<reference evidence="1 2" key="1">
    <citation type="submission" date="2013-09" db="EMBL/GenBank/DDBJ databases">
        <title>Genome Sequences of seven clinical isolates and type strains of anginosus group streptococci.</title>
        <authorList>
            <person name="Maruyama F."/>
            <person name="Sakurai A."/>
            <person name="Ogura Y."/>
            <person name="Homma H."/>
            <person name="Takahashi N."/>
            <person name="Ohtsubo Y."/>
            <person name="Hoshino T."/>
            <person name="Okahashi N."/>
            <person name="Nakagawa I."/>
            <person name="Kimura S."/>
            <person name="Fujiwara T."/>
            <person name="Hayashi T."/>
            <person name="Shintani S."/>
        </authorList>
    </citation>
    <scope>NUCLEOTIDE SEQUENCE [LARGE SCALE GENOMIC DNA]</scope>
    <source>
        <strain evidence="2">CCUG46377</strain>
    </source>
</reference>
<comment type="caution">
    <text evidence="1">The sequence shown here is derived from an EMBL/GenBank/DDBJ whole genome shotgun (WGS) entry which is preliminary data.</text>
</comment>
<evidence type="ECO:0000313" key="1">
    <source>
        <dbReference type="EMBL" id="GAD45188.1"/>
    </source>
</evidence>
<dbReference type="Proteomes" id="UP000016985">
    <property type="component" value="Unassembled WGS sequence"/>
</dbReference>